<keyword evidence="2" id="KW-0186">Copper</keyword>
<dbReference type="GO" id="GO:0046872">
    <property type="term" value="F:metal ion binding"/>
    <property type="evidence" value="ECO:0007669"/>
    <property type="project" value="UniProtKB-KW"/>
</dbReference>
<evidence type="ECO:0000256" key="5">
    <source>
        <dbReference type="ARBA" id="ARBA00082491"/>
    </source>
</evidence>
<dbReference type="InterPro" id="IPR041844">
    <property type="entry name" value="Plantacyanin"/>
</dbReference>
<keyword evidence="9" id="KW-1185">Reference proteome</keyword>
<dbReference type="KEGG" id="qsa:O6P43_015085"/>
<gene>
    <name evidence="8" type="ORF">O6P43_015085</name>
</gene>
<keyword evidence="6" id="KW-0732">Signal</keyword>
<keyword evidence="3" id="KW-1015">Disulfide bond</keyword>
<comment type="caution">
    <text evidence="8">The sequence shown here is derived from an EMBL/GenBank/DDBJ whole genome shotgun (WGS) entry which is preliminary data.</text>
</comment>
<reference evidence="8" key="1">
    <citation type="journal article" date="2023" name="Science">
        <title>Elucidation of the pathway for biosynthesis of saponin adjuvants from the soapbark tree.</title>
        <authorList>
            <person name="Reed J."/>
            <person name="Orme A."/>
            <person name="El-Demerdash A."/>
            <person name="Owen C."/>
            <person name="Martin L.B.B."/>
            <person name="Misra R.C."/>
            <person name="Kikuchi S."/>
            <person name="Rejzek M."/>
            <person name="Martin A.C."/>
            <person name="Harkess A."/>
            <person name="Leebens-Mack J."/>
            <person name="Louveau T."/>
            <person name="Stephenson M.J."/>
            <person name="Osbourn A."/>
        </authorList>
    </citation>
    <scope>NUCLEOTIDE SEQUENCE</scope>
    <source>
        <strain evidence="8">S10</strain>
    </source>
</reference>
<dbReference type="PANTHER" id="PTHR33021">
    <property type="entry name" value="BLUE COPPER PROTEIN"/>
    <property type="match status" value="1"/>
</dbReference>
<dbReference type="EMBL" id="JARAOO010000006">
    <property type="protein sequence ID" value="KAJ7965445.1"/>
    <property type="molecule type" value="Genomic_DNA"/>
</dbReference>
<dbReference type="Pfam" id="PF02298">
    <property type="entry name" value="Cu_bind_like"/>
    <property type="match status" value="1"/>
</dbReference>
<dbReference type="PROSITE" id="PS51485">
    <property type="entry name" value="PHYTOCYANIN"/>
    <property type="match status" value="1"/>
</dbReference>
<evidence type="ECO:0000259" key="7">
    <source>
        <dbReference type="PROSITE" id="PS51485"/>
    </source>
</evidence>
<feature type="chain" id="PRO_5042165215" description="Basic blue protein" evidence="6">
    <location>
        <begin position="31"/>
        <end position="126"/>
    </location>
</feature>
<dbReference type="PANTHER" id="PTHR33021:SF424">
    <property type="entry name" value="BASIC BLUE PROTEIN"/>
    <property type="match status" value="1"/>
</dbReference>
<sequence>MAQGSGSAAQTVVVGVMLLCLLFQIHHIDAASFQVGDTSGWTFNTDSWSKGKKFKAGDVLIFNYDPTIHNVVAVNKNGYNSCTSPAGAKVFKSGKDQVKLGRGQNYFICSNAGHCDSGMKIAINAV</sequence>
<keyword evidence="1" id="KW-0479">Metal-binding</keyword>
<evidence type="ECO:0000256" key="1">
    <source>
        <dbReference type="ARBA" id="ARBA00022723"/>
    </source>
</evidence>
<name>A0AAD7PSN9_QUISA</name>
<organism evidence="8 9">
    <name type="scientific">Quillaja saponaria</name>
    <name type="common">Soap bark tree</name>
    <dbReference type="NCBI Taxonomy" id="32244"/>
    <lineage>
        <taxon>Eukaryota</taxon>
        <taxon>Viridiplantae</taxon>
        <taxon>Streptophyta</taxon>
        <taxon>Embryophyta</taxon>
        <taxon>Tracheophyta</taxon>
        <taxon>Spermatophyta</taxon>
        <taxon>Magnoliopsida</taxon>
        <taxon>eudicotyledons</taxon>
        <taxon>Gunneridae</taxon>
        <taxon>Pentapetalae</taxon>
        <taxon>rosids</taxon>
        <taxon>fabids</taxon>
        <taxon>Fabales</taxon>
        <taxon>Quillajaceae</taxon>
        <taxon>Quillaja</taxon>
    </lineage>
</organism>
<dbReference type="CDD" id="cd11013">
    <property type="entry name" value="Plantacyanin"/>
    <property type="match status" value="1"/>
</dbReference>
<dbReference type="Gene3D" id="2.60.40.420">
    <property type="entry name" value="Cupredoxins - blue copper proteins"/>
    <property type="match status" value="1"/>
</dbReference>
<evidence type="ECO:0000256" key="3">
    <source>
        <dbReference type="ARBA" id="ARBA00023157"/>
    </source>
</evidence>
<evidence type="ECO:0000256" key="6">
    <source>
        <dbReference type="SAM" id="SignalP"/>
    </source>
</evidence>
<dbReference type="GO" id="GO:0009055">
    <property type="term" value="F:electron transfer activity"/>
    <property type="evidence" value="ECO:0007669"/>
    <property type="project" value="InterPro"/>
</dbReference>
<dbReference type="GO" id="GO:0005886">
    <property type="term" value="C:plasma membrane"/>
    <property type="evidence" value="ECO:0007669"/>
    <property type="project" value="TreeGrafter"/>
</dbReference>
<dbReference type="InterPro" id="IPR003245">
    <property type="entry name" value="Phytocyanin_dom"/>
</dbReference>
<evidence type="ECO:0000256" key="2">
    <source>
        <dbReference type="ARBA" id="ARBA00023008"/>
    </source>
</evidence>
<proteinExistence type="predicted"/>
<feature type="signal peptide" evidence="6">
    <location>
        <begin position="1"/>
        <end position="30"/>
    </location>
</feature>
<dbReference type="AlphaFoldDB" id="A0AAD7PSN9"/>
<protein>
    <recommendedName>
        <fullName evidence="4">Basic blue protein</fullName>
    </recommendedName>
    <alternativeName>
        <fullName evidence="5">Plantacyanin</fullName>
    </alternativeName>
</protein>
<dbReference type="Proteomes" id="UP001163823">
    <property type="component" value="Chromosome 6"/>
</dbReference>
<dbReference type="InterPro" id="IPR008972">
    <property type="entry name" value="Cupredoxin"/>
</dbReference>
<evidence type="ECO:0000256" key="4">
    <source>
        <dbReference type="ARBA" id="ARBA00071970"/>
    </source>
</evidence>
<accession>A0AAD7PSN9</accession>
<feature type="domain" description="Phytocyanin" evidence="7">
    <location>
        <begin position="31"/>
        <end position="126"/>
    </location>
</feature>
<dbReference type="InterPro" id="IPR039391">
    <property type="entry name" value="Phytocyanin-like"/>
</dbReference>
<dbReference type="SUPFAM" id="SSF49503">
    <property type="entry name" value="Cupredoxins"/>
    <property type="match status" value="1"/>
</dbReference>
<evidence type="ECO:0000313" key="9">
    <source>
        <dbReference type="Proteomes" id="UP001163823"/>
    </source>
</evidence>
<evidence type="ECO:0000313" key="8">
    <source>
        <dbReference type="EMBL" id="KAJ7965445.1"/>
    </source>
</evidence>
<dbReference type="FunFam" id="2.60.40.420:FF:000013">
    <property type="entry name" value="basic blue protein-like"/>
    <property type="match status" value="1"/>
</dbReference>